<dbReference type="Pfam" id="PF10671">
    <property type="entry name" value="TcpQ"/>
    <property type="match status" value="1"/>
</dbReference>
<sequence>MKQYTVTALGLLLSGCAVQGHHRPDIPADDVVDQMLTANMQKVSFVQQQLIAALTPVLPAPSRQPGATTSVLSGNSSAPASVNAGVAIPVSAPHPPSLTYTGQRQLIPALAGPGKAPTLHQALVKIIPDTWSIHFDMGLKPEVKRPLTWVGNDQWPYVLSRILVQEKLHAEINWSEQKVSVSDASAAPTTLPASASSVSATPATPADKTAPVGKNPFAHTGTLADAGANTGKGSEKPPGTVTDTGDGHGVQSTRTSSDPTPPTLMQRPVWRADSGVTLKDALLDWTTREKCPAGGTWKLAWNTRVSYRIDAPLVFRGSFREALNQLFILYGAASPPLYAATQSVQCVLLVDDREPR</sequence>
<feature type="compositionally biased region" description="Low complexity" evidence="1">
    <location>
        <begin position="239"/>
        <end position="258"/>
    </location>
</feature>
<accession>A0A3Y9C7J2</accession>
<evidence type="ECO:0000259" key="2">
    <source>
        <dbReference type="Pfam" id="PF10671"/>
    </source>
</evidence>
<comment type="caution">
    <text evidence="3">The sequence shown here is derived from an EMBL/GenBank/DDBJ whole genome shotgun (WGS) entry which is preliminary data.</text>
</comment>
<name>A0A3Y9C7J2_SALEB</name>
<proteinExistence type="predicted"/>
<dbReference type="AlphaFoldDB" id="A0A3Y9C7J2"/>
<dbReference type="InterPro" id="IPR018927">
    <property type="entry name" value="Pilus_synth_Q_C"/>
</dbReference>
<feature type="region of interest" description="Disordered" evidence="1">
    <location>
        <begin position="189"/>
        <end position="264"/>
    </location>
</feature>
<dbReference type="EMBL" id="AAAFYZ010000166">
    <property type="protein sequence ID" value="EAB8479947.1"/>
    <property type="molecule type" value="Genomic_DNA"/>
</dbReference>
<evidence type="ECO:0000313" key="3">
    <source>
        <dbReference type="EMBL" id="EAB8479947.1"/>
    </source>
</evidence>
<evidence type="ECO:0000256" key="1">
    <source>
        <dbReference type="SAM" id="MobiDB-lite"/>
    </source>
</evidence>
<feature type="domain" description="Toxin co-regulated pilus biosynthesis protein Q C-terminal" evidence="2">
    <location>
        <begin position="269"/>
        <end position="352"/>
    </location>
</feature>
<gene>
    <name evidence="3" type="ORF">AU894_28030</name>
</gene>
<feature type="compositionally biased region" description="Low complexity" evidence="1">
    <location>
        <begin position="189"/>
        <end position="211"/>
    </location>
</feature>
<protein>
    <recommendedName>
        <fullName evidence="2">Toxin co-regulated pilus biosynthesis protein Q C-terminal domain-containing protein</fullName>
    </recommendedName>
</protein>
<organism evidence="3">
    <name type="scientific">Salmonella enterica subsp. enterica serovar Java</name>
    <dbReference type="NCBI Taxonomy" id="224729"/>
    <lineage>
        <taxon>Bacteria</taxon>
        <taxon>Pseudomonadati</taxon>
        <taxon>Pseudomonadota</taxon>
        <taxon>Gammaproteobacteria</taxon>
        <taxon>Enterobacterales</taxon>
        <taxon>Enterobacteriaceae</taxon>
        <taxon>Salmonella</taxon>
    </lineage>
</organism>
<dbReference type="PROSITE" id="PS51257">
    <property type="entry name" value="PROKAR_LIPOPROTEIN"/>
    <property type="match status" value="1"/>
</dbReference>
<dbReference type="Proteomes" id="UP000839644">
    <property type="component" value="Unassembled WGS sequence"/>
</dbReference>
<reference evidence="3" key="1">
    <citation type="submission" date="2018-08" db="EMBL/GenBank/DDBJ databases">
        <authorList>
            <person name="Ashton P.M."/>
            <person name="Dallman T."/>
            <person name="Nair S."/>
            <person name="De Pinna E."/>
            <person name="Peters T."/>
            <person name="Grant K."/>
        </authorList>
    </citation>
    <scope>NUCLEOTIDE SEQUENCE [LARGE SCALE GENOMIC DNA]</scope>
    <source>
        <strain evidence="3">43913</strain>
    </source>
</reference>